<proteinExistence type="predicted"/>
<dbReference type="RefSeq" id="WP_141322293.1">
    <property type="nucleotide sequence ID" value="NZ_BJLP01000066.1"/>
</dbReference>
<feature type="domain" description="DUF4190" evidence="2">
    <location>
        <begin position="35"/>
        <end position="92"/>
    </location>
</feature>
<accession>A0A4Y3KEZ5</accession>
<protein>
    <recommendedName>
        <fullName evidence="6">Septum formation-related domain-containing protein</fullName>
    </recommendedName>
</protein>
<dbReference type="Proteomes" id="UP000315842">
    <property type="component" value="Unassembled WGS sequence"/>
</dbReference>
<organism evidence="4 5">
    <name type="scientific">Cellulomonas uda</name>
    <dbReference type="NCBI Taxonomy" id="1714"/>
    <lineage>
        <taxon>Bacteria</taxon>
        <taxon>Bacillati</taxon>
        <taxon>Actinomycetota</taxon>
        <taxon>Actinomycetes</taxon>
        <taxon>Micrococcales</taxon>
        <taxon>Cellulomonadaceae</taxon>
        <taxon>Cellulomonas</taxon>
    </lineage>
</organism>
<keyword evidence="1" id="KW-0812">Transmembrane</keyword>
<sequence length="219" mass="22834">MSEQPPAPPTSPDPYPATHYAPTWSAAARPPLEGLAVAALVAALLFWLWPTLGLVGLGLGVAALRATRAKGTRGRGLARAAVVVGAVGALVALGATAAVVVAVQRSRPIATDVSGPVTTTVNRLDAGHCVRDLPADGPVSEIVVVPCGDPHEAEVRARVTVGSEQPWPGQTRVDELVRQACELDEHYARTGEPLDVVWSPDESGWNGGDRLGLCVQRTR</sequence>
<keyword evidence="1" id="KW-1133">Transmembrane helix</keyword>
<evidence type="ECO:0008006" key="6">
    <source>
        <dbReference type="Google" id="ProtNLM"/>
    </source>
</evidence>
<dbReference type="AlphaFoldDB" id="A0A4Y3KEZ5"/>
<dbReference type="InterPro" id="IPR026004">
    <property type="entry name" value="Septum_form"/>
</dbReference>
<feature type="domain" description="Septum formation-related" evidence="3">
    <location>
        <begin position="126"/>
        <end position="214"/>
    </location>
</feature>
<dbReference type="Pfam" id="PF13828">
    <property type="entry name" value="DUF4190"/>
    <property type="match status" value="1"/>
</dbReference>
<dbReference type="Pfam" id="PF13845">
    <property type="entry name" value="Septum_form"/>
    <property type="match status" value="1"/>
</dbReference>
<dbReference type="EMBL" id="BJLP01000066">
    <property type="protein sequence ID" value="GEA82523.1"/>
    <property type="molecule type" value="Genomic_DNA"/>
</dbReference>
<evidence type="ECO:0000256" key="1">
    <source>
        <dbReference type="SAM" id="Phobius"/>
    </source>
</evidence>
<keyword evidence="5" id="KW-1185">Reference proteome</keyword>
<evidence type="ECO:0000313" key="4">
    <source>
        <dbReference type="EMBL" id="GEA82523.1"/>
    </source>
</evidence>
<gene>
    <name evidence="4" type="ORF">CUD01_29670</name>
</gene>
<evidence type="ECO:0000313" key="5">
    <source>
        <dbReference type="Proteomes" id="UP000315842"/>
    </source>
</evidence>
<comment type="caution">
    <text evidence="4">The sequence shown here is derived from an EMBL/GenBank/DDBJ whole genome shotgun (WGS) entry which is preliminary data.</text>
</comment>
<reference evidence="4 5" key="1">
    <citation type="submission" date="2019-06" db="EMBL/GenBank/DDBJ databases">
        <title>Whole genome shotgun sequence of Cellulomonas uda NBRC 3747.</title>
        <authorList>
            <person name="Hosoyama A."/>
            <person name="Uohara A."/>
            <person name="Ohji S."/>
            <person name="Ichikawa N."/>
        </authorList>
    </citation>
    <scope>NUCLEOTIDE SEQUENCE [LARGE SCALE GENOMIC DNA]</scope>
    <source>
        <strain evidence="4 5">NBRC 3747</strain>
    </source>
</reference>
<keyword evidence="1" id="KW-0472">Membrane</keyword>
<dbReference type="InterPro" id="IPR025241">
    <property type="entry name" value="DUF4190"/>
</dbReference>
<feature type="transmembrane region" description="Helical" evidence="1">
    <location>
        <begin position="76"/>
        <end position="103"/>
    </location>
</feature>
<name>A0A4Y3KEZ5_CELUD</name>
<evidence type="ECO:0000259" key="3">
    <source>
        <dbReference type="Pfam" id="PF13845"/>
    </source>
</evidence>
<evidence type="ECO:0000259" key="2">
    <source>
        <dbReference type="Pfam" id="PF13828"/>
    </source>
</evidence>
<feature type="transmembrane region" description="Helical" evidence="1">
    <location>
        <begin position="35"/>
        <end position="64"/>
    </location>
</feature>